<sequence length="50" mass="5265">MIDGDEARVFRTTVLADGVDSVLESAAYAGATVVSATASESIIMSFRARR</sequence>
<dbReference type="AlphaFoldDB" id="A0A383R8S0"/>
<evidence type="ECO:0000313" key="1">
    <source>
        <dbReference type="EMBL" id="SYX83495.1"/>
    </source>
</evidence>
<proteinExistence type="predicted"/>
<dbReference type="EMBL" id="LS992241">
    <property type="protein sequence ID" value="SYX83495.1"/>
    <property type="molecule type" value="Genomic_DNA"/>
</dbReference>
<protein>
    <submittedName>
        <fullName evidence="1">Pc21g17320 protein</fullName>
    </submittedName>
</protein>
<dbReference type="Proteomes" id="UP000304148">
    <property type="component" value="Chromosome"/>
</dbReference>
<gene>
    <name evidence="1" type="ORF">PBLR_11917</name>
</gene>
<organism evidence="1 2">
    <name type="scientific">Paenibacillus alvei</name>
    <name type="common">Bacillus alvei</name>
    <dbReference type="NCBI Taxonomy" id="44250"/>
    <lineage>
        <taxon>Bacteria</taxon>
        <taxon>Bacillati</taxon>
        <taxon>Bacillota</taxon>
        <taxon>Bacilli</taxon>
        <taxon>Bacillales</taxon>
        <taxon>Paenibacillaceae</taxon>
        <taxon>Paenibacillus</taxon>
    </lineage>
</organism>
<name>A0A383R8S0_PAEAL</name>
<evidence type="ECO:0000313" key="2">
    <source>
        <dbReference type="Proteomes" id="UP000304148"/>
    </source>
</evidence>
<accession>A0A383R8S0</accession>
<reference evidence="2" key="1">
    <citation type="submission" date="2018-08" db="EMBL/GenBank/DDBJ databases">
        <authorList>
            <person name="Chevrot R."/>
        </authorList>
    </citation>
    <scope>NUCLEOTIDE SEQUENCE [LARGE SCALE GENOMIC DNA]</scope>
</reference>